<name>A0A1T5CTP3_9SPHN</name>
<dbReference type="OrthoDB" id="9878370at2"/>
<organism evidence="1 2">
    <name type="scientific">Sphingopyxis flava</name>
    <dbReference type="NCBI Taxonomy" id="1507287"/>
    <lineage>
        <taxon>Bacteria</taxon>
        <taxon>Pseudomonadati</taxon>
        <taxon>Pseudomonadota</taxon>
        <taxon>Alphaproteobacteria</taxon>
        <taxon>Sphingomonadales</taxon>
        <taxon>Sphingomonadaceae</taxon>
        <taxon>Sphingopyxis</taxon>
    </lineage>
</organism>
<keyword evidence="2" id="KW-1185">Reference proteome</keyword>
<reference evidence="2" key="1">
    <citation type="submission" date="2017-02" db="EMBL/GenBank/DDBJ databases">
        <authorList>
            <person name="Varghese N."/>
            <person name="Submissions S."/>
        </authorList>
    </citation>
    <scope>NUCLEOTIDE SEQUENCE [LARGE SCALE GENOMIC DNA]</scope>
    <source>
        <strain evidence="2">R11H</strain>
    </source>
</reference>
<dbReference type="Proteomes" id="UP000190044">
    <property type="component" value="Unassembled WGS sequence"/>
</dbReference>
<protein>
    <submittedName>
        <fullName evidence="1">Uncharacterized protein</fullName>
    </submittedName>
</protein>
<gene>
    <name evidence="1" type="ORF">SAMN06295937_1011106</name>
</gene>
<evidence type="ECO:0000313" key="1">
    <source>
        <dbReference type="EMBL" id="SKB62794.1"/>
    </source>
</evidence>
<accession>A0A1T5CTP3</accession>
<dbReference type="AlphaFoldDB" id="A0A1T5CTP3"/>
<dbReference type="EMBL" id="FUYP01000011">
    <property type="protein sequence ID" value="SKB62794.1"/>
    <property type="molecule type" value="Genomic_DNA"/>
</dbReference>
<proteinExistence type="predicted"/>
<dbReference type="RefSeq" id="WP_079638710.1">
    <property type="nucleotide sequence ID" value="NZ_FUYP01000011.1"/>
</dbReference>
<sequence>MTLKSINRKRLDKLATYLESLPKSYEHFDMDSYLVPDHAAVQTVKDYALHNGGVASCGTVACAVGHGPAAGIYVPPKMIFDDHRVDWNSYSCLFTGESGEFGPRWYWMFGGGWDEVDNHHWGAAARIRYVLADKPIPKDCDEPCRGHRQLYREFDKRYAS</sequence>
<evidence type="ECO:0000313" key="2">
    <source>
        <dbReference type="Proteomes" id="UP000190044"/>
    </source>
</evidence>